<comment type="caution">
    <text evidence="2">The sequence shown here is derived from an EMBL/GenBank/DDBJ whole genome shotgun (WGS) entry which is preliminary data.</text>
</comment>
<evidence type="ECO:0000313" key="2">
    <source>
        <dbReference type="EMBL" id="OWA54519.1"/>
    </source>
</evidence>
<dbReference type="GO" id="GO:0051301">
    <property type="term" value="P:cell division"/>
    <property type="evidence" value="ECO:0007669"/>
    <property type="project" value="UniProtKB-KW"/>
</dbReference>
<dbReference type="GO" id="GO:0005737">
    <property type="term" value="C:cytoplasm"/>
    <property type="evidence" value="ECO:0007669"/>
    <property type="project" value="TreeGrafter"/>
</dbReference>
<dbReference type="AlphaFoldDB" id="A0A9X6NQV0"/>
<name>A0A9X6NQV0_HYPEX</name>
<dbReference type="Proteomes" id="UP000192578">
    <property type="component" value="Unassembled WGS sequence"/>
</dbReference>
<protein>
    <submittedName>
        <fullName evidence="2">Cell division control protein 7</fullName>
    </submittedName>
</protein>
<keyword evidence="3" id="KW-1185">Reference proteome</keyword>
<evidence type="ECO:0000313" key="3">
    <source>
        <dbReference type="Proteomes" id="UP000192578"/>
    </source>
</evidence>
<dbReference type="EMBL" id="MTYJ01000416">
    <property type="protein sequence ID" value="OWA54519.1"/>
    <property type="molecule type" value="Genomic_DNA"/>
</dbReference>
<dbReference type="Gene3D" id="1.10.510.10">
    <property type="entry name" value="Transferase(Phosphotransferase) domain 1"/>
    <property type="match status" value="1"/>
</dbReference>
<dbReference type="PROSITE" id="PS00108">
    <property type="entry name" value="PROTEIN_KINASE_ST"/>
    <property type="match status" value="1"/>
</dbReference>
<dbReference type="InterPro" id="IPR008271">
    <property type="entry name" value="Ser/Thr_kinase_AS"/>
</dbReference>
<dbReference type="InterPro" id="IPR000719">
    <property type="entry name" value="Prot_kinase_dom"/>
</dbReference>
<dbReference type="InterPro" id="IPR053235">
    <property type="entry name" value="Ser_Thr_kinase"/>
</dbReference>
<dbReference type="GO" id="GO:0005524">
    <property type="term" value="F:ATP binding"/>
    <property type="evidence" value="ECO:0007669"/>
    <property type="project" value="InterPro"/>
</dbReference>
<sequence length="419" mass="46710">MVKLAQIDGLGNPAEWDACYLDGGTFGDVYRLTAKDGNRNDLALKILRNSCPAGSPEFKVRQSLTSLKHPNVVKHITVGLIERTSVEPQKTYLLMDYYADGNLNSLAKSPGDLTLEQFISYFTQTVAGMVYLHTADPPIVHGDVKGYNIFLTNNKRTIKLGDIDGSDKLKGSRTYTSVQVMGTADWMAPEVLSKIVGNRDSYSLPVGRASDIFSLGCTMVELLHGGVVPYVDKRGALIPKVLQYSSTFGARKAVEPTTAQRLCEMSDPMILAHPNWEKTCDGITFTLPREYKKLLEGCLRYNGGERHFAVHLRDLLAHIEGPEYLALLTPEDKEKSVRALQSKQQQERVDSNSRFVRANRLAVGCYKKCMTKALQTLSDTHYDIQQKHKEALALAVEELRRAGMEFGLGIRVIEREHGR</sequence>
<proteinExistence type="predicted"/>
<evidence type="ECO:0000259" key="1">
    <source>
        <dbReference type="PROSITE" id="PS50011"/>
    </source>
</evidence>
<gene>
    <name evidence="2" type="ORF">BV898_18919</name>
</gene>
<dbReference type="PROSITE" id="PS50011">
    <property type="entry name" value="PROTEIN_KINASE_DOM"/>
    <property type="match status" value="1"/>
</dbReference>
<accession>A0A9X6NQV0</accession>
<keyword evidence="2" id="KW-0131">Cell cycle</keyword>
<dbReference type="PANTHER" id="PTHR24361">
    <property type="entry name" value="MITOGEN-ACTIVATED KINASE KINASE KINASE"/>
    <property type="match status" value="1"/>
</dbReference>
<keyword evidence="2" id="KW-0132">Cell division</keyword>
<reference evidence="3" key="1">
    <citation type="submission" date="2017-01" db="EMBL/GenBank/DDBJ databases">
        <title>Comparative genomics of anhydrobiosis in the tardigrade Hypsibius dujardini.</title>
        <authorList>
            <person name="Yoshida Y."/>
            <person name="Koutsovoulos G."/>
            <person name="Laetsch D."/>
            <person name="Stevens L."/>
            <person name="Kumar S."/>
            <person name="Horikawa D."/>
            <person name="Ishino K."/>
            <person name="Komine S."/>
            <person name="Tomita M."/>
            <person name="Blaxter M."/>
            <person name="Arakawa K."/>
        </authorList>
    </citation>
    <scope>NUCLEOTIDE SEQUENCE [LARGE SCALE GENOMIC DNA]</scope>
    <source>
        <strain evidence="3">Z151</strain>
    </source>
</reference>
<dbReference type="SUPFAM" id="SSF56112">
    <property type="entry name" value="Protein kinase-like (PK-like)"/>
    <property type="match status" value="1"/>
</dbReference>
<dbReference type="SMART" id="SM00220">
    <property type="entry name" value="S_TKc"/>
    <property type="match status" value="1"/>
</dbReference>
<dbReference type="InterPro" id="IPR011009">
    <property type="entry name" value="Kinase-like_dom_sf"/>
</dbReference>
<dbReference type="Pfam" id="PF00069">
    <property type="entry name" value="Pkinase"/>
    <property type="match status" value="1"/>
</dbReference>
<dbReference type="OrthoDB" id="4062651at2759"/>
<organism evidence="2 3">
    <name type="scientific">Hypsibius exemplaris</name>
    <name type="common">Freshwater tardigrade</name>
    <dbReference type="NCBI Taxonomy" id="2072580"/>
    <lineage>
        <taxon>Eukaryota</taxon>
        <taxon>Metazoa</taxon>
        <taxon>Ecdysozoa</taxon>
        <taxon>Tardigrada</taxon>
        <taxon>Eutardigrada</taxon>
        <taxon>Parachela</taxon>
        <taxon>Hypsibioidea</taxon>
        <taxon>Hypsibiidae</taxon>
        <taxon>Hypsibius</taxon>
    </lineage>
</organism>
<dbReference type="GO" id="GO:0004674">
    <property type="term" value="F:protein serine/threonine kinase activity"/>
    <property type="evidence" value="ECO:0007669"/>
    <property type="project" value="TreeGrafter"/>
</dbReference>
<feature type="domain" description="Protein kinase" evidence="1">
    <location>
        <begin position="15"/>
        <end position="325"/>
    </location>
</feature>